<comment type="caution">
    <text evidence="1">The sequence shown here is derived from an EMBL/GenBank/DDBJ whole genome shotgun (WGS) entry which is preliminary data.</text>
</comment>
<proteinExistence type="predicted"/>
<evidence type="ECO:0000313" key="1">
    <source>
        <dbReference type="EMBL" id="CAG8795585.1"/>
    </source>
</evidence>
<organism evidence="1 2">
    <name type="scientific">Gigaspora margarita</name>
    <dbReference type="NCBI Taxonomy" id="4874"/>
    <lineage>
        <taxon>Eukaryota</taxon>
        <taxon>Fungi</taxon>
        <taxon>Fungi incertae sedis</taxon>
        <taxon>Mucoromycota</taxon>
        <taxon>Glomeromycotina</taxon>
        <taxon>Glomeromycetes</taxon>
        <taxon>Diversisporales</taxon>
        <taxon>Gigasporaceae</taxon>
        <taxon>Gigaspora</taxon>
    </lineage>
</organism>
<protein>
    <submittedName>
        <fullName evidence="1">28881_t:CDS:1</fullName>
    </submittedName>
</protein>
<keyword evidence="2" id="KW-1185">Reference proteome</keyword>
<evidence type="ECO:0000313" key="2">
    <source>
        <dbReference type="Proteomes" id="UP000789901"/>
    </source>
</evidence>
<name>A0ABN7VS75_GIGMA</name>
<dbReference type="Proteomes" id="UP000789901">
    <property type="component" value="Unassembled WGS sequence"/>
</dbReference>
<dbReference type="EMBL" id="CAJVQB010020862">
    <property type="protein sequence ID" value="CAG8795585.1"/>
    <property type="molecule type" value="Genomic_DNA"/>
</dbReference>
<reference evidence="1 2" key="1">
    <citation type="submission" date="2021-06" db="EMBL/GenBank/DDBJ databases">
        <authorList>
            <person name="Kallberg Y."/>
            <person name="Tangrot J."/>
            <person name="Rosling A."/>
        </authorList>
    </citation>
    <scope>NUCLEOTIDE SEQUENCE [LARGE SCALE GENOMIC DNA]</scope>
    <source>
        <strain evidence="1 2">120-4 pot B 10/14</strain>
    </source>
</reference>
<accession>A0ABN7VS75</accession>
<sequence>MSASEALFFQEIEEPEPEKTIDISFEDWVSTIHRNQMTATNLEAIVSAGIKRKSKIAIYDKCPIPTF</sequence>
<gene>
    <name evidence="1" type="ORF">GMARGA_LOCUS22017</name>
</gene>